<evidence type="ECO:0000256" key="4">
    <source>
        <dbReference type="ARBA" id="ARBA00022857"/>
    </source>
</evidence>
<keyword evidence="11" id="KW-1185">Reference proteome</keyword>
<dbReference type="GO" id="GO:0003942">
    <property type="term" value="F:N-acetyl-gamma-glutamyl-phosphate reductase activity"/>
    <property type="evidence" value="ECO:0007669"/>
    <property type="project" value="UniProtKB-UniRule"/>
</dbReference>
<dbReference type="EC" id="1.2.1.38" evidence="7"/>
<comment type="pathway">
    <text evidence="1 7">Amino-acid biosynthesis; L-arginine biosynthesis; N(2)-acetyl-L-ornithine from L-glutamate: step 3/4.</text>
</comment>
<dbReference type="InterPro" id="IPR058924">
    <property type="entry name" value="AGPR_dimerisation_dom"/>
</dbReference>
<dbReference type="SUPFAM" id="SSF51735">
    <property type="entry name" value="NAD(P)-binding Rossmann-fold domains"/>
    <property type="match status" value="1"/>
</dbReference>
<evidence type="ECO:0000256" key="2">
    <source>
        <dbReference type="ARBA" id="ARBA00022571"/>
    </source>
</evidence>
<dbReference type="PROSITE" id="PS01224">
    <property type="entry name" value="ARGC"/>
    <property type="match status" value="1"/>
</dbReference>
<comment type="subcellular location">
    <subcellularLocation>
        <location evidence="7">Cytoplasm</location>
    </subcellularLocation>
</comment>
<comment type="function">
    <text evidence="7">Catalyzes the NADPH-dependent reduction of N-acetyl-5-glutamyl phosphate to yield N-acetyl-L-glutamate 5-semialdehyde.</text>
</comment>
<dbReference type="FunFam" id="3.30.360.10:FF:000014">
    <property type="entry name" value="N-acetyl-gamma-glutamyl-phosphate reductase"/>
    <property type="match status" value="1"/>
</dbReference>
<dbReference type="EMBL" id="SMAL01000002">
    <property type="protein sequence ID" value="TCT16347.1"/>
    <property type="molecule type" value="Genomic_DNA"/>
</dbReference>
<evidence type="ECO:0000313" key="11">
    <source>
        <dbReference type="Proteomes" id="UP000294902"/>
    </source>
</evidence>
<dbReference type="CDD" id="cd17895">
    <property type="entry name" value="AGPR_1_N"/>
    <property type="match status" value="1"/>
</dbReference>
<evidence type="ECO:0000256" key="5">
    <source>
        <dbReference type="ARBA" id="ARBA00023002"/>
    </source>
</evidence>
<comment type="catalytic activity">
    <reaction evidence="6 7">
        <text>N-acetyl-L-glutamate 5-semialdehyde + phosphate + NADP(+) = N-acetyl-L-glutamyl 5-phosphate + NADPH + H(+)</text>
        <dbReference type="Rhea" id="RHEA:21588"/>
        <dbReference type="ChEBI" id="CHEBI:15378"/>
        <dbReference type="ChEBI" id="CHEBI:29123"/>
        <dbReference type="ChEBI" id="CHEBI:43474"/>
        <dbReference type="ChEBI" id="CHEBI:57783"/>
        <dbReference type="ChEBI" id="CHEBI:57936"/>
        <dbReference type="ChEBI" id="CHEBI:58349"/>
        <dbReference type="EC" id="1.2.1.38"/>
    </reaction>
</comment>
<protein>
    <recommendedName>
        <fullName evidence="7">N-acetyl-gamma-glutamyl-phosphate reductase</fullName>
        <shortName evidence="7">AGPR</shortName>
        <ecNumber evidence="7">1.2.1.38</ecNumber>
    </recommendedName>
    <alternativeName>
        <fullName evidence="7">N-acetyl-glutamate semialdehyde dehydrogenase</fullName>
        <shortName evidence="7">NAGSA dehydrogenase</shortName>
    </alternativeName>
</protein>
<organism evidence="10 11">
    <name type="scientific">Natranaerovirga pectinivora</name>
    <dbReference type="NCBI Taxonomy" id="682400"/>
    <lineage>
        <taxon>Bacteria</taxon>
        <taxon>Bacillati</taxon>
        <taxon>Bacillota</taxon>
        <taxon>Clostridia</taxon>
        <taxon>Lachnospirales</taxon>
        <taxon>Natranaerovirgaceae</taxon>
        <taxon>Natranaerovirga</taxon>
    </lineage>
</organism>
<sequence>MKVGIVGATGYAGQELVRLIIQHPQAELAWVTSNTYKGERFDKCYGSFKNIYEENCIEQKIDELSNDVDVIFLATPHGLSSSLVNDVLLKKVIIIDLSADFRLKDALDYKEWYGENHPNTSLLKEAVYGLCEINRDQIKGKRLIANPGCYPTASTLGLYPLLKEKLIDTKSIIIDAKSGVSGAGRSPKLATHFDEVNESTKAYSVGVHRHTAEIEEQLGYASNDKAFINFTPHLIPMHRGILATAYANLNDNYDYDTIKGIYNKYYANEKFVRLLDENVYPETRWVKGSNYCDINFKIDKRTNRIIIVSAIDNLIKGAAGQAVQNMNILYNLDEDTGLNQVPVFM</sequence>
<dbReference type="InterPro" id="IPR000534">
    <property type="entry name" value="Semialdehyde_DH_NAD-bd"/>
</dbReference>
<accession>A0A4V2V0J7</accession>
<comment type="similarity">
    <text evidence="7">Belongs to the NAGSA dehydrogenase family. Type 1 subfamily.</text>
</comment>
<dbReference type="RefSeq" id="WP_132250675.1">
    <property type="nucleotide sequence ID" value="NZ_SMAL01000002.1"/>
</dbReference>
<dbReference type="PANTHER" id="PTHR32338">
    <property type="entry name" value="N-ACETYL-GAMMA-GLUTAMYL-PHOSPHATE REDUCTASE, CHLOROPLASTIC-RELATED-RELATED"/>
    <property type="match status" value="1"/>
</dbReference>
<evidence type="ECO:0000256" key="6">
    <source>
        <dbReference type="ARBA" id="ARBA00050557"/>
    </source>
</evidence>
<dbReference type="UniPathway" id="UPA00068">
    <property type="reaction ID" value="UER00108"/>
</dbReference>
<reference evidence="10 11" key="1">
    <citation type="submission" date="2019-03" db="EMBL/GenBank/DDBJ databases">
        <title>Genomic Encyclopedia of Type Strains, Phase IV (KMG-IV): sequencing the most valuable type-strain genomes for metagenomic binning, comparative biology and taxonomic classification.</title>
        <authorList>
            <person name="Goeker M."/>
        </authorList>
    </citation>
    <scope>NUCLEOTIDE SEQUENCE [LARGE SCALE GENOMIC DNA]</scope>
    <source>
        <strain evidence="10 11">DSM 24629</strain>
    </source>
</reference>
<dbReference type="GO" id="GO:0006526">
    <property type="term" value="P:L-arginine biosynthetic process"/>
    <property type="evidence" value="ECO:0007669"/>
    <property type="project" value="UniProtKB-UniRule"/>
</dbReference>
<dbReference type="AlphaFoldDB" id="A0A4V2V0J7"/>
<dbReference type="InterPro" id="IPR036291">
    <property type="entry name" value="NAD(P)-bd_dom_sf"/>
</dbReference>
<comment type="caution">
    <text evidence="10">The sequence shown here is derived from an EMBL/GenBank/DDBJ whole genome shotgun (WGS) entry which is preliminary data.</text>
</comment>
<keyword evidence="7" id="KW-0963">Cytoplasm</keyword>
<evidence type="ECO:0000313" key="10">
    <source>
        <dbReference type="EMBL" id="TCT16347.1"/>
    </source>
</evidence>
<dbReference type="Pfam" id="PF01118">
    <property type="entry name" value="Semialdhyde_dh"/>
    <property type="match status" value="1"/>
</dbReference>
<dbReference type="Gene3D" id="3.40.50.720">
    <property type="entry name" value="NAD(P)-binding Rossmann-like Domain"/>
    <property type="match status" value="1"/>
</dbReference>
<dbReference type="NCBIfam" id="TIGR01850">
    <property type="entry name" value="argC"/>
    <property type="match status" value="1"/>
</dbReference>
<dbReference type="GO" id="GO:0005737">
    <property type="term" value="C:cytoplasm"/>
    <property type="evidence" value="ECO:0007669"/>
    <property type="project" value="UniProtKB-SubCell"/>
</dbReference>
<dbReference type="GO" id="GO:0070401">
    <property type="term" value="F:NADP+ binding"/>
    <property type="evidence" value="ECO:0007669"/>
    <property type="project" value="InterPro"/>
</dbReference>
<dbReference type="Gene3D" id="3.30.360.10">
    <property type="entry name" value="Dihydrodipicolinate Reductase, domain 2"/>
    <property type="match status" value="1"/>
</dbReference>
<name>A0A4V2V0J7_9FIRM</name>
<feature type="active site" evidence="7 8">
    <location>
        <position position="149"/>
    </location>
</feature>
<dbReference type="PANTHER" id="PTHR32338:SF10">
    <property type="entry name" value="N-ACETYL-GAMMA-GLUTAMYL-PHOSPHATE REDUCTASE, CHLOROPLASTIC-RELATED"/>
    <property type="match status" value="1"/>
</dbReference>
<evidence type="ECO:0000256" key="1">
    <source>
        <dbReference type="ARBA" id="ARBA00004862"/>
    </source>
</evidence>
<dbReference type="InterPro" id="IPR023013">
    <property type="entry name" value="AGPR_AS"/>
</dbReference>
<dbReference type="CDD" id="cd23934">
    <property type="entry name" value="AGPR_1_C"/>
    <property type="match status" value="1"/>
</dbReference>
<dbReference type="GO" id="GO:0051287">
    <property type="term" value="F:NAD binding"/>
    <property type="evidence" value="ECO:0007669"/>
    <property type="project" value="InterPro"/>
</dbReference>
<gene>
    <name evidence="7" type="primary">argC</name>
    <name evidence="10" type="ORF">EDC18_102365</name>
</gene>
<dbReference type="Proteomes" id="UP000294902">
    <property type="component" value="Unassembled WGS sequence"/>
</dbReference>
<dbReference type="SUPFAM" id="SSF55347">
    <property type="entry name" value="Glyceraldehyde-3-phosphate dehydrogenase-like, C-terminal domain"/>
    <property type="match status" value="1"/>
</dbReference>
<keyword evidence="3 7" id="KW-0028">Amino-acid biosynthesis</keyword>
<keyword evidence="4 7" id="KW-0521">NADP</keyword>
<dbReference type="InterPro" id="IPR000706">
    <property type="entry name" value="AGPR_type-1"/>
</dbReference>
<feature type="domain" description="Semialdehyde dehydrogenase NAD-binding" evidence="9">
    <location>
        <begin position="2"/>
        <end position="141"/>
    </location>
</feature>
<proteinExistence type="inferred from homology"/>
<dbReference type="HAMAP" id="MF_00150">
    <property type="entry name" value="ArgC_type1"/>
    <property type="match status" value="1"/>
</dbReference>
<dbReference type="Pfam" id="PF22698">
    <property type="entry name" value="Semialdhyde_dhC_1"/>
    <property type="match status" value="1"/>
</dbReference>
<evidence type="ECO:0000256" key="8">
    <source>
        <dbReference type="PROSITE-ProRule" id="PRU10010"/>
    </source>
</evidence>
<dbReference type="SMART" id="SM00859">
    <property type="entry name" value="Semialdhyde_dh"/>
    <property type="match status" value="1"/>
</dbReference>
<evidence type="ECO:0000256" key="3">
    <source>
        <dbReference type="ARBA" id="ARBA00022605"/>
    </source>
</evidence>
<evidence type="ECO:0000259" key="9">
    <source>
        <dbReference type="SMART" id="SM00859"/>
    </source>
</evidence>
<dbReference type="OrthoDB" id="9801289at2"/>
<keyword evidence="5 7" id="KW-0560">Oxidoreductase</keyword>
<dbReference type="InterPro" id="IPR050085">
    <property type="entry name" value="AGPR"/>
</dbReference>
<keyword evidence="2 7" id="KW-0055">Arginine biosynthesis</keyword>
<evidence type="ECO:0000256" key="7">
    <source>
        <dbReference type="HAMAP-Rule" id="MF_00150"/>
    </source>
</evidence>